<dbReference type="InterPro" id="IPR050259">
    <property type="entry name" value="SDR"/>
</dbReference>
<protein>
    <recommendedName>
        <fullName evidence="3 10">3-oxoacyl-[acyl-carrier-protein] reductase</fullName>
        <ecNumber evidence="3 10">1.1.1.100</ecNumber>
    </recommendedName>
</protein>
<organism evidence="12 13">
    <name type="scientific">Pediococcus claussenii (strain ATCC BAA-344 / DSM 14800 / JCM 18046 / KCTC 3811 / LMG 21948 / P06)</name>
    <dbReference type="NCBI Taxonomy" id="701521"/>
    <lineage>
        <taxon>Bacteria</taxon>
        <taxon>Bacillati</taxon>
        <taxon>Bacillota</taxon>
        <taxon>Bacilli</taxon>
        <taxon>Lactobacillales</taxon>
        <taxon>Lactobacillaceae</taxon>
        <taxon>Pediococcus</taxon>
    </lineage>
</organism>
<dbReference type="PANTHER" id="PTHR42879:SF2">
    <property type="entry name" value="3-OXOACYL-[ACYL-CARRIER-PROTEIN] REDUCTASE FABG"/>
    <property type="match status" value="1"/>
</dbReference>
<feature type="binding site" evidence="9">
    <location>
        <begin position="152"/>
        <end position="156"/>
    </location>
    <ligand>
        <name>NADP(+)</name>
        <dbReference type="ChEBI" id="CHEBI:58349"/>
    </ligand>
</feature>
<dbReference type="SUPFAM" id="SSF51735">
    <property type="entry name" value="NAD(P)-binding Rossmann-fold domains"/>
    <property type="match status" value="1"/>
</dbReference>
<dbReference type="NCBIfam" id="NF009466">
    <property type="entry name" value="PRK12826.1-2"/>
    <property type="match status" value="1"/>
</dbReference>
<accession>G8PEQ6</accession>
<dbReference type="HOGENOM" id="CLU_010194_1_3_9"/>
<dbReference type="PRINTS" id="PR00081">
    <property type="entry name" value="GDHRDH"/>
</dbReference>
<keyword evidence="5 10" id="KW-0560">Oxidoreductase</keyword>
<dbReference type="EC" id="1.1.1.100" evidence="3 10"/>
<evidence type="ECO:0000256" key="7">
    <source>
        <dbReference type="ARBA" id="ARBA00048508"/>
    </source>
</evidence>
<dbReference type="Gene3D" id="3.40.50.720">
    <property type="entry name" value="NAD(P)-binding Rossmann-like Domain"/>
    <property type="match status" value="1"/>
</dbReference>
<feature type="domain" description="Ketoreductase" evidence="11">
    <location>
        <begin position="6"/>
        <end position="183"/>
    </location>
</feature>
<evidence type="ECO:0000259" key="11">
    <source>
        <dbReference type="SMART" id="SM00822"/>
    </source>
</evidence>
<proteinExistence type="inferred from homology"/>
<keyword evidence="6 10" id="KW-0275">Fatty acid biosynthesis</keyword>
<dbReference type="InterPro" id="IPR002347">
    <property type="entry name" value="SDR_fam"/>
</dbReference>
<dbReference type="InterPro" id="IPR011284">
    <property type="entry name" value="3oxo_ACP_reduc"/>
</dbReference>
<dbReference type="SMART" id="SM00822">
    <property type="entry name" value="PKS_KR"/>
    <property type="match status" value="1"/>
</dbReference>
<evidence type="ECO:0000256" key="10">
    <source>
        <dbReference type="RuleBase" id="RU366074"/>
    </source>
</evidence>
<dbReference type="PANTHER" id="PTHR42879">
    <property type="entry name" value="3-OXOACYL-(ACYL-CARRIER-PROTEIN) REDUCTASE"/>
    <property type="match status" value="1"/>
</dbReference>
<keyword evidence="4 10" id="KW-0276">Fatty acid metabolism</keyword>
<dbReference type="UniPathway" id="UPA00094"/>
<evidence type="ECO:0000256" key="9">
    <source>
        <dbReference type="PIRSR" id="PIRSR611284-2"/>
    </source>
</evidence>
<keyword evidence="10" id="KW-0443">Lipid metabolism</keyword>
<sequence length="242" mass="26052">MDLNQKVALVTGGTRGIGLATVRLLAEQGTKVYMTARSQPSEDLQAYIDNTSNVVFASMDIADADSVQQVVNQIIETDTAIDILVNNAGITKDMLLTRMKLEDFEQVVNVNLVGTFNVTKAVLKGMQKKRQGAIVNISSISGTNGNAGQANYSASKAGIIGLTKTTAREGIRRNVRCNAIAPGMIETDMTDKLSDKIKTSIEESIPAHRFGKPEEIAQTVQFLIENEFITGQTIVVDGGMTI</sequence>
<keyword evidence="9 10" id="KW-0521">NADP</keyword>
<gene>
    <name evidence="12" type="primary">fabG</name>
    <name evidence="12" type="ordered locus">PECL_108</name>
</gene>
<dbReference type="GO" id="GO:0051287">
    <property type="term" value="F:NAD binding"/>
    <property type="evidence" value="ECO:0007669"/>
    <property type="project" value="UniProtKB-UniRule"/>
</dbReference>
<evidence type="ECO:0000256" key="6">
    <source>
        <dbReference type="ARBA" id="ARBA00023160"/>
    </source>
</evidence>
<dbReference type="AlphaFoldDB" id="G8PEQ6"/>
<evidence type="ECO:0000313" key="12">
    <source>
        <dbReference type="EMBL" id="AEV94436.1"/>
    </source>
</evidence>
<feature type="active site" description="Proton acceptor" evidence="8">
    <location>
        <position position="152"/>
    </location>
</feature>
<evidence type="ECO:0000256" key="3">
    <source>
        <dbReference type="ARBA" id="ARBA00012948"/>
    </source>
</evidence>
<feature type="binding site" evidence="9">
    <location>
        <position position="87"/>
    </location>
    <ligand>
        <name>NADP(+)</name>
        <dbReference type="ChEBI" id="CHEBI:58349"/>
    </ligand>
</feature>
<dbReference type="eggNOG" id="COG1028">
    <property type="taxonomic scope" value="Bacteria"/>
</dbReference>
<dbReference type="Proteomes" id="UP000005444">
    <property type="component" value="Chromosome"/>
</dbReference>
<keyword evidence="10" id="KW-0444">Lipid biosynthesis</keyword>
<name>G8PEQ6_PEDCP</name>
<dbReference type="EMBL" id="CP003137">
    <property type="protein sequence ID" value="AEV94436.1"/>
    <property type="molecule type" value="Genomic_DNA"/>
</dbReference>
<evidence type="ECO:0000256" key="8">
    <source>
        <dbReference type="PIRSR" id="PIRSR611284-1"/>
    </source>
</evidence>
<evidence type="ECO:0000256" key="2">
    <source>
        <dbReference type="ARBA" id="ARBA00006484"/>
    </source>
</evidence>
<dbReference type="PROSITE" id="PS00061">
    <property type="entry name" value="ADH_SHORT"/>
    <property type="match status" value="1"/>
</dbReference>
<evidence type="ECO:0000256" key="5">
    <source>
        <dbReference type="ARBA" id="ARBA00023002"/>
    </source>
</evidence>
<keyword evidence="13" id="KW-1185">Reference proteome</keyword>
<dbReference type="InterPro" id="IPR057326">
    <property type="entry name" value="KR_dom"/>
</dbReference>
<reference evidence="12 13" key="1">
    <citation type="journal article" date="2012" name="J. Bacteriol.">
        <title>Complete Genome Sequence of the Beer Spoilage Organism Pediococcus claussenii ATCC BAA-344T.</title>
        <authorList>
            <person name="Pittet V."/>
            <person name="Abegunde T."/>
            <person name="Marfleet T."/>
            <person name="Haakensen M."/>
            <person name="Morrow K."/>
            <person name="Jayaprakash T."/>
            <person name="Schroeder K."/>
            <person name="Trost B."/>
            <person name="Byrns S."/>
            <person name="Bergsveinson J."/>
            <person name="Kusalik A."/>
            <person name="Ziola B."/>
        </authorList>
    </citation>
    <scope>NUCLEOTIDE SEQUENCE [LARGE SCALE GENOMIC DNA]</scope>
    <source>
        <strain evidence="12 13">ATCC BAA-344</strain>
    </source>
</reference>
<dbReference type="Pfam" id="PF13561">
    <property type="entry name" value="adh_short_C2"/>
    <property type="match status" value="1"/>
</dbReference>
<comment type="pathway">
    <text evidence="1 10">Lipid metabolism; fatty acid biosynthesis.</text>
</comment>
<dbReference type="FunFam" id="3.40.50.720:FF:000173">
    <property type="entry name" value="3-oxoacyl-[acyl-carrier protein] reductase"/>
    <property type="match status" value="1"/>
</dbReference>
<dbReference type="InterPro" id="IPR036291">
    <property type="entry name" value="NAD(P)-bd_dom_sf"/>
</dbReference>
<dbReference type="PRINTS" id="PR00080">
    <property type="entry name" value="SDRFAMILY"/>
</dbReference>
<evidence type="ECO:0000256" key="1">
    <source>
        <dbReference type="ARBA" id="ARBA00005194"/>
    </source>
</evidence>
<dbReference type="GO" id="GO:0004316">
    <property type="term" value="F:3-oxoacyl-[acyl-carrier-protein] reductase (NADPH) activity"/>
    <property type="evidence" value="ECO:0007669"/>
    <property type="project" value="UniProtKB-UniRule"/>
</dbReference>
<dbReference type="RefSeq" id="WP_014214634.1">
    <property type="nucleotide sequence ID" value="NC_016605.1"/>
</dbReference>
<dbReference type="GO" id="GO:0006633">
    <property type="term" value="P:fatty acid biosynthetic process"/>
    <property type="evidence" value="ECO:0007669"/>
    <property type="project" value="UniProtKB-UniPathway"/>
</dbReference>
<dbReference type="PATRIC" id="fig|701521.8.peg.99"/>
<dbReference type="KEGG" id="pce:PECL_108"/>
<comment type="function">
    <text evidence="10">Catalyzes the NADPH-dependent reduction of beta-ketoacyl-ACP substrates to beta-hydroxyacyl-ACP products, the first reductive step in the elongation cycle of fatty acid biosynthesis.</text>
</comment>
<comment type="similarity">
    <text evidence="2 10">Belongs to the short-chain dehydrogenases/reductases (SDR) family.</text>
</comment>
<dbReference type="NCBIfam" id="TIGR01830">
    <property type="entry name" value="3oxo_ACP_reduc"/>
    <property type="match status" value="1"/>
</dbReference>
<evidence type="ECO:0000313" key="13">
    <source>
        <dbReference type="Proteomes" id="UP000005444"/>
    </source>
</evidence>
<evidence type="ECO:0000256" key="4">
    <source>
        <dbReference type="ARBA" id="ARBA00022832"/>
    </source>
</evidence>
<dbReference type="InterPro" id="IPR020904">
    <property type="entry name" value="Sc_DH/Rdtase_CS"/>
</dbReference>
<feature type="binding site" evidence="9">
    <location>
        <position position="185"/>
    </location>
    <ligand>
        <name>NADP(+)</name>
        <dbReference type="ChEBI" id="CHEBI:58349"/>
    </ligand>
</feature>
<comment type="catalytic activity">
    <reaction evidence="7 10">
        <text>a (3R)-hydroxyacyl-[ACP] + NADP(+) = a 3-oxoacyl-[ACP] + NADPH + H(+)</text>
        <dbReference type="Rhea" id="RHEA:17397"/>
        <dbReference type="Rhea" id="RHEA-COMP:9916"/>
        <dbReference type="Rhea" id="RHEA-COMP:9945"/>
        <dbReference type="ChEBI" id="CHEBI:15378"/>
        <dbReference type="ChEBI" id="CHEBI:57783"/>
        <dbReference type="ChEBI" id="CHEBI:58349"/>
        <dbReference type="ChEBI" id="CHEBI:78776"/>
        <dbReference type="ChEBI" id="CHEBI:78827"/>
        <dbReference type="EC" id="1.1.1.100"/>
    </reaction>
</comment>
<comment type="subunit">
    <text evidence="10">Homotetramer.</text>
</comment>
<feature type="binding site" evidence="9">
    <location>
        <begin position="12"/>
        <end position="15"/>
    </location>
    <ligand>
        <name>NADP(+)</name>
        <dbReference type="ChEBI" id="CHEBI:58349"/>
    </ligand>
</feature>
<dbReference type="STRING" id="701521.PECL_108"/>